<dbReference type="STRING" id="1423351.A0A074SCU4"/>
<evidence type="ECO:0000313" key="2">
    <source>
        <dbReference type="Proteomes" id="UP000027456"/>
    </source>
</evidence>
<dbReference type="HOGENOM" id="CLU_1579404_0_0_1"/>
<reference evidence="1 2" key="1">
    <citation type="submission" date="2013-12" db="EMBL/GenBank/DDBJ databases">
        <authorList>
            <person name="Cubeta M."/>
            <person name="Pakala S."/>
            <person name="Fedorova N."/>
            <person name="Thomas E."/>
            <person name="Dean R."/>
            <person name="Jabaji S."/>
            <person name="Neate S."/>
            <person name="Toda T."/>
            <person name="Tavantzis S."/>
            <person name="Vilgalys R."/>
            <person name="Bharathan N."/>
            <person name="Pakala S."/>
            <person name="Losada L.S."/>
            <person name="Zafar N."/>
            <person name="Nierman W."/>
        </authorList>
    </citation>
    <scope>NUCLEOTIDE SEQUENCE [LARGE SCALE GENOMIC DNA]</scope>
    <source>
        <strain evidence="1 2">123E</strain>
    </source>
</reference>
<dbReference type="AlphaFoldDB" id="A0A074SCU4"/>
<dbReference type="OrthoDB" id="3133866at2759"/>
<keyword evidence="1" id="KW-0346">Stress response</keyword>
<dbReference type="EMBL" id="AZST01000637">
    <property type="protein sequence ID" value="KEP47847.1"/>
    <property type="molecule type" value="Genomic_DNA"/>
</dbReference>
<organism evidence="1 2">
    <name type="scientific">Rhizoctonia solani 123E</name>
    <dbReference type="NCBI Taxonomy" id="1423351"/>
    <lineage>
        <taxon>Eukaryota</taxon>
        <taxon>Fungi</taxon>
        <taxon>Dikarya</taxon>
        <taxon>Basidiomycota</taxon>
        <taxon>Agaricomycotina</taxon>
        <taxon>Agaricomycetes</taxon>
        <taxon>Cantharellales</taxon>
        <taxon>Ceratobasidiaceae</taxon>
        <taxon>Rhizoctonia</taxon>
    </lineage>
</organism>
<gene>
    <name evidence="1" type="ORF">V565_142000</name>
</gene>
<sequence length="169" mass="19149">MSYGIAVQVAYDPHNPEHQGRNLHLDATGQYMVSGEWFEVAKKDSIIKADGATRQTFWYCFADPNPPLRNLHLSIPLLAIADSDNTQDKLNWAWNKDGYLQKGFERICTVTADLSGLRGALIKKTSTKVYYQLDFFIALHLGGTEINASIEWTEKVGNPWARKARNSFR</sequence>
<evidence type="ECO:0000313" key="1">
    <source>
        <dbReference type="EMBL" id="KEP47847.1"/>
    </source>
</evidence>
<name>A0A074SCU4_9AGAM</name>
<comment type="caution">
    <text evidence="1">The sequence shown here is derived from an EMBL/GenBank/DDBJ whole genome shotgun (WGS) entry which is preliminary data.</text>
</comment>
<proteinExistence type="predicted"/>
<accession>A0A074SCU4</accession>
<keyword evidence="2" id="KW-1185">Reference proteome</keyword>
<dbReference type="Proteomes" id="UP000027456">
    <property type="component" value="Unassembled WGS sequence"/>
</dbReference>
<protein>
    <submittedName>
        <fullName evidence="1">Putative heat shock 70 kDa protein 12A</fullName>
    </submittedName>
</protein>